<evidence type="ECO:0000259" key="2">
    <source>
        <dbReference type="Pfam" id="PF11740"/>
    </source>
</evidence>
<evidence type="ECO:0000313" key="4">
    <source>
        <dbReference type="Proteomes" id="UP001529369"/>
    </source>
</evidence>
<sequence length="339" mass="36812">MRPSEITDDEILAAGRKIVARGDAVTGWAIRREVGDRGQAKRLEKVWNEKSDTTSHGKVAKDDAEAVSLPTPLQEMVDAGKFSLAAQLDTIVAAIHRHARADADATYQRVTDKLQAETLHHRHELDLAEASVAATEAESLQRAEAVARLENELAEIRIDLANTGERERHALSRADDAEALVRGLRCDLEASSRTAQISAEARAAAEAQTAAMRDEVAHLRATLERSETARNTEVSRLSADLTRTQQHLDEARAAHQTEAATARQLASDAQAAHREEVNRVRSDHARVLAELEAAQRRQADAETVTREALGRAGEAAGRAAALDEQLRALQQVTTTAVPG</sequence>
<reference evidence="4" key="1">
    <citation type="journal article" date="2019" name="Int. J. Syst. Evol. Microbiol.">
        <title>The Global Catalogue of Microorganisms (GCM) 10K type strain sequencing project: providing services to taxonomists for standard genome sequencing and annotation.</title>
        <authorList>
            <consortium name="The Broad Institute Genomics Platform"/>
            <consortium name="The Broad Institute Genome Sequencing Center for Infectious Disease"/>
            <person name="Wu L."/>
            <person name="Ma J."/>
        </authorList>
    </citation>
    <scope>NUCLEOTIDE SEQUENCE [LARGE SCALE GENOMIC DNA]</scope>
    <source>
        <strain evidence="4">CECT 7131</strain>
    </source>
</reference>
<protein>
    <recommendedName>
        <fullName evidence="2">KfrA N-terminal DNA-binding domain-containing protein</fullName>
    </recommendedName>
</protein>
<dbReference type="EMBL" id="JAUFPN010000015">
    <property type="protein sequence ID" value="MDN3563144.1"/>
    <property type="molecule type" value="Genomic_DNA"/>
</dbReference>
<evidence type="ECO:0000313" key="3">
    <source>
        <dbReference type="EMBL" id="MDN3563144.1"/>
    </source>
</evidence>
<organism evidence="3 4">
    <name type="scientific">Paeniroseomonas aquatica</name>
    <dbReference type="NCBI Taxonomy" id="373043"/>
    <lineage>
        <taxon>Bacteria</taxon>
        <taxon>Pseudomonadati</taxon>
        <taxon>Pseudomonadota</taxon>
        <taxon>Alphaproteobacteria</taxon>
        <taxon>Acetobacterales</taxon>
        <taxon>Acetobacteraceae</taxon>
        <taxon>Paeniroseomonas</taxon>
    </lineage>
</organism>
<name>A0ABT8A0S7_9PROT</name>
<dbReference type="Proteomes" id="UP001529369">
    <property type="component" value="Unassembled WGS sequence"/>
</dbReference>
<dbReference type="InterPro" id="IPR021104">
    <property type="entry name" value="KfrA_DNA-bd_N"/>
</dbReference>
<keyword evidence="4" id="KW-1185">Reference proteome</keyword>
<dbReference type="RefSeq" id="WP_290314878.1">
    <property type="nucleotide sequence ID" value="NZ_JAUFPN010000015.1"/>
</dbReference>
<feature type="domain" description="KfrA N-terminal DNA-binding" evidence="2">
    <location>
        <begin position="7"/>
        <end position="138"/>
    </location>
</feature>
<gene>
    <name evidence="3" type="ORF">QWZ14_01970</name>
</gene>
<feature type="region of interest" description="Disordered" evidence="1">
    <location>
        <begin position="259"/>
        <end position="279"/>
    </location>
</feature>
<comment type="caution">
    <text evidence="3">The sequence shown here is derived from an EMBL/GenBank/DDBJ whole genome shotgun (WGS) entry which is preliminary data.</text>
</comment>
<evidence type="ECO:0000256" key="1">
    <source>
        <dbReference type="SAM" id="MobiDB-lite"/>
    </source>
</evidence>
<dbReference type="Pfam" id="PF11740">
    <property type="entry name" value="KfrA_N"/>
    <property type="match status" value="1"/>
</dbReference>
<proteinExistence type="predicted"/>
<accession>A0ABT8A0S7</accession>